<evidence type="ECO:0000256" key="5">
    <source>
        <dbReference type="ARBA" id="ARBA00022801"/>
    </source>
</evidence>
<evidence type="ECO:0000313" key="8">
    <source>
        <dbReference type="EMBL" id="CAD1823400.1"/>
    </source>
</evidence>
<organism evidence="8">
    <name type="scientific">Ananas comosus var. bracteatus</name>
    <name type="common">red pineapple</name>
    <dbReference type="NCBI Taxonomy" id="296719"/>
    <lineage>
        <taxon>Eukaryota</taxon>
        <taxon>Viridiplantae</taxon>
        <taxon>Streptophyta</taxon>
        <taxon>Embryophyta</taxon>
        <taxon>Tracheophyta</taxon>
        <taxon>Spermatophyta</taxon>
        <taxon>Magnoliopsida</taxon>
        <taxon>Liliopsida</taxon>
        <taxon>Poales</taxon>
        <taxon>Bromeliaceae</taxon>
        <taxon>Bromelioideae</taxon>
        <taxon>Ananas</taxon>
    </lineage>
</organism>
<evidence type="ECO:0000256" key="2">
    <source>
        <dbReference type="ARBA" id="ARBA00022695"/>
    </source>
</evidence>
<dbReference type="InterPro" id="IPR041373">
    <property type="entry name" value="RT_RNaseH"/>
</dbReference>
<dbReference type="SUPFAM" id="SSF56672">
    <property type="entry name" value="DNA/RNA polymerases"/>
    <property type="match status" value="1"/>
</dbReference>
<dbReference type="CDD" id="cd01647">
    <property type="entry name" value="RT_LTR"/>
    <property type="match status" value="1"/>
</dbReference>
<reference evidence="8" key="1">
    <citation type="submission" date="2020-07" db="EMBL/GenBank/DDBJ databases">
        <authorList>
            <person name="Lin J."/>
        </authorList>
    </citation>
    <scope>NUCLEOTIDE SEQUENCE</scope>
</reference>
<dbReference type="GO" id="GO:0016787">
    <property type="term" value="F:hydrolase activity"/>
    <property type="evidence" value="ECO:0007669"/>
    <property type="project" value="UniProtKB-KW"/>
</dbReference>
<keyword evidence="1" id="KW-0808">Transferase</keyword>
<dbReference type="Gene3D" id="3.10.10.10">
    <property type="entry name" value="HIV Type 1 Reverse Transcriptase, subunit A, domain 1"/>
    <property type="match status" value="1"/>
</dbReference>
<dbReference type="Gene3D" id="3.10.20.370">
    <property type="match status" value="1"/>
</dbReference>
<dbReference type="GO" id="GO:0003964">
    <property type="term" value="F:RNA-directed DNA polymerase activity"/>
    <property type="evidence" value="ECO:0007669"/>
    <property type="project" value="UniProtKB-KW"/>
</dbReference>
<dbReference type="FunFam" id="3.10.20.370:FF:000001">
    <property type="entry name" value="Retrovirus-related Pol polyprotein from transposon 17.6-like protein"/>
    <property type="match status" value="1"/>
</dbReference>
<dbReference type="PANTHER" id="PTHR37984">
    <property type="entry name" value="PROTEIN CBG26694"/>
    <property type="match status" value="1"/>
</dbReference>
<evidence type="ECO:0000256" key="4">
    <source>
        <dbReference type="ARBA" id="ARBA00022759"/>
    </source>
</evidence>
<keyword evidence="6" id="KW-0695">RNA-directed DNA polymerase</keyword>
<feature type="domain" description="Reverse transcriptase" evidence="7">
    <location>
        <begin position="49"/>
        <end position="230"/>
    </location>
</feature>
<dbReference type="Pfam" id="PF17917">
    <property type="entry name" value="RT_RNaseH"/>
    <property type="match status" value="1"/>
</dbReference>
<dbReference type="AlphaFoldDB" id="A0A6V7NXT7"/>
<keyword evidence="3" id="KW-0540">Nuclease</keyword>
<keyword evidence="5" id="KW-0378">Hydrolase</keyword>
<protein>
    <recommendedName>
        <fullName evidence="7">Reverse transcriptase domain-containing protein</fullName>
    </recommendedName>
</protein>
<dbReference type="EMBL" id="LR862143">
    <property type="protein sequence ID" value="CAD1823400.1"/>
    <property type="molecule type" value="Genomic_DNA"/>
</dbReference>
<evidence type="ECO:0000256" key="1">
    <source>
        <dbReference type="ARBA" id="ARBA00022679"/>
    </source>
</evidence>
<dbReference type="PROSITE" id="PS50878">
    <property type="entry name" value="RT_POL"/>
    <property type="match status" value="1"/>
</dbReference>
<dbReference type="PANTHER" id="PTHR37984:SF5">
    <property type="entry name" value="PROTEIN NYNRIN-LIKE"/>
    <property type="match status" value="1"/>
</dbReference>
<proteinExistence type="predicted"/>
<dbReference type="InterPro" id="IPR043128">
    <property type="entry name" value="Rev_trsase/Diguanyl_cyclase"/>
</dbReference>
<gene>
    <name evidence="8" type="ORF">CB5_LOCUS6611</name>
</gene>
<dbReference type="FunFam" id="3.30.70.270:FF:000026">
    <property type="entry name" value="Transposon Ty3-G Gag-Pol polyprotein"/>
    <property type="match status" value="1"/>
</dbReference>
<keyword evidence="2" id="KW-0548">Nucleotidyltransferase</keyword>
<evidence type="ECO:0000256" key="3">
    <source>
        <dbReference type="ARBA" id="ARBA00022722"/>
    </source>
</evidence>
<dbReference type="GO" id="GO:0004519">
    <property type="term" value="F:endonuclease activity"/>
    <property type="evidence" value="ECO:0007669"/>
    <property type="project" value="UniProtKB-KW"/>
</dbReference>
<accession>A0A6V7NXT7</accession>
<evidence type="ECO:0000256" key="6">
    <source>
        <dbReference type="ARBA" id="ARBA00022918"/>
    </source>
</evidence>
<name>A0A6V7NXT7_ANACO</name>
<evidence type="ECO:0000259" key="7">
    <source>
        <dbReference type="PROSITE" id="PS50878"/>
    </source>
</evidence>
<dbReference type="InterPro" id="IPR000477">
    <property type="entry name" value="RT_dom"/>
</dbReference>
<dbReference type="Pfam" id="PF00078">
    <property type="entry name" value="RVT_1"/>
    <property type="match status" value="1"/>
</dbReference>
<sequence length="436" mass="50276">MPEKLPDGLLPMRDIQHCIDFVPGASLPHLTYYRMSPAEHEELHGQVSELLQKGYIRESMSPVAVPALLTPKKDGTWRICVDSRAVNKITIKYRFPIPRIDDMLDMLGGAKIFSRIDLKSGYHQIRIRLGDEWKTAFKTKGGLYEWLVMPFGLSNAPSTFMRFMNQVLRPFIGKFVVVYFDDILIYSTSPETHIDHLRQVLQTLRDNSLYLNLKKCTFLTDSLTFLGYVVSTEGIKVDPVKIEAIQNWPTPKTITEIRSFHGLASFYRRFIRNFSSLIAPITDCLKGGKFTWTSEAEKSFQLVKDKLTKAPVLALPDFEKVFEIDCDASHIGIGGVLSQEKRSIAFFSEKLNDARARYSTYDLEFYAIVQALKHWRPYLIHREFILNSDHEALRYLNSQKNLNKRHAKWSAFLQEYTFHLRHKQGIAKRVADALSC</sequence>
<dbReference type="InterPro" id="IPR050951">
    <property type="entry name" value="Retrovirus_Pol_polyprotein"/>
</dbReference>
<dbReference type="CDD" id="cd09274">
    <property type="entry name" value="RNase_HI_RT_Ty3"/>
    <property type="match status" value="1"/>
</dbReference>
<keyword evidence="4" id="KW-0255">Endonuclease</keyword>
<dbReference type="Gene3D" id="3.30.70.270">
    <property type="match status" value="2"/>
</dbReference>
<dbReference type="InterPro" id="IPR043502">
    <property type="entry name" value="DNA/RNA_pol_sf"/>
</dbReference>